<dbReference type="STRING" id="1850246.LPB138_00210"/>
<sequence>MNNIKSEFTIKDLENFSGIKAHTIRIWEKRYNLLQPNRTDSNIRYYNIDNLLKLLNVSLLNNNGLKISKIAQLDEQEIAIKVREQAYNKGNENQALNSFKLSMLNFDEGLFNQTYNKLLVQSSFRDIFKNIFIPFLEQIGVLWQVNSITPAHEHFITNLIKHKMHVNIERLQNITNLNHDKVFVLYLPSNEIHELGLLYLHFELLLHGYKSIFLGQSVPLENLNDLQGVYKNITFIVYLTVEPSKESVLEYLDRIERNVLNGTIDSLWAIGAKIRNLDTDKIKYKNISAFKSIDELLKVL</sequence>
<dbReference type="Gene3D" id="1.10.1660.10">
    <property type="match status" value="1"/>
</dbReference>
<dbReference type="Gene3D" id="3.40.50.280">
    <property type="entry name" value="Cobalamin-binding domain"/>
    <property type="match status" value="1"/>
</dbReference>
<dbReference type="Pfam" id="PF02607">
    <property type="entry name" value="B12-binding_2"/>
    <property type="match status" value="1"/>
</dbReference>
<dbReference type="InterPro" id="IPR000551">
    <property type="entry name" value="MerR-type_HTH_dom"/>
</dbReference>
<dbReference type="SMART" id="SM00422">
    <property type="entry name" value="HTH_MERR"/>
    <property type="match status" value="1"/>
</dbReference>
<dbReference type="Proteomes" id="UP000176050">
    <property type="component" value="Chromosome"/>
</dbReference>
<dbReference type="AlphaFoldDB" id="A0A1D8PBJ8"/>
<evidence type="ECO:0000256" key="1">
    <source>
        <dbReference type="ARBA" id="ARBA00022491"/>
    </source>
</evidence>
<dbReference type="GO" id="GO:0003700">
    <property type="term" value="F:DNA-binding transcription factor activity"/>
    <property type="evidence" value="ECO:0007669"/>
    <property type="project" value="InterPro"/>
</dbReference>
<keyword evidence="1" id="KW-0678">Repressor</keyword>
<dbReference type="PROSITE" id="PS50937">
    <property type="entry name" value="HTH_MERR_2"/>
    <property type="match status" value="1"/>
</dbReference>
<dbReference type="InterPro" id="IPR009061">
    <property type="entry name" value="DNA-bd_dom_put_sf"/>
</dbReference>
<evidence type="ECO:0000313" key="6">
    <source>
        <dbReference type="EMBL" id="AOW21957.1"/>
    </source>
</evidence>
<dbReference type="Gene3D" id="1.10.1240.10">
    <property type="entry name" value="Methionine synthase domain"/>
    <property type="match status" value="1"/>
</dbReference>
<dbReference type="OrthoDB" id="9800334at2"/>
<organism evidence="6 7">
    <name type="scientific">Urechidicola croceus</name>
    <dbReference type="NCBI Taxonomy" id="1850246"/>
    <lineage>
        <taxon>Bacteria</taxon>
        <taxon>Pseudomonadati</taxon>
        <taxon>Bacteroidota</taxon>
        <taxon>Flavobacteriia</taxon>
        <taxon>Flavobacteriales</taxon>
        <taxon>Flavobacteriaceae</taxon>
        <taxon>Urechidicola</taxon>
    </lineage>
</organism>
<keyword evidence="4" id="KW-0804">Transcription</keyword>
<dbReference type="Pfam" id="PF13411">
    <property type="entry name" value="MerR_1"/>
    <property type="match status" value="1"/>
</dbReference>
<keyword evidence="2" id="KW-0805">Transcription regulation</keyword>
<dbReference type="RefSeq" id="WP_070238117.1">
    <property type="nucleotide sequence ID" value="NZ_CP017478.1"/>
</dbReference>
<dbReference type="PANTHER" id="PTHR30204">
    <property type="entry name" value="REDOX-CYCLING DRUG-SENSING TRANSCRIPTIONAL ACTIVATOR SOXR"/>
    <property type="match status" value="1"/>
</dbReference>
<dbReference type="SUPFAM" id="SSF46955">
    <property type="entry name" value="Putative DNA-binding domain"/>
    <property type="match status" value="1"/>
</dbReference>
<evidence type="ECO:0000313" key="7">
    <source>
        <dbReference type="Proteomes" id="UP000176050"/>
    </source>
</evidence>
<dbReference type="GO" id="GO:0003677">
    <property type="term" value="F:DNA binding"/>
    <property type="evidence" value="ECO:0007669"/>
    <property type="project" value="UniProtKB-KW"/>
</dbReference>
<dbReference type="InterPro" id="IPR036594">
    <property type="entry name" value="Meth_synthase_dom"/>
</dbReference>
<dbReference type="InterPro" id="IPR003759">
    <property type="entry name" value="Cbl-bd_cap"/>
</dbReference>
<dbReference type="KEGG" id="lul:LPB138_00210"/>
<feature type="domain" description="HTH merR-type" evidence="5">
    <location>
        <begin position="7"/>
        <end position="76"/>
    </location>
</feature>
<evidence type="ECO:0000256" key="4">
    <source>
        <dbReference type="ARBA" id="ARBA00023163"/>
    </source>
</evidence>
<dbReference type="EMBL" id="CP017478">
    <property type="protein sequence ID" value="AOW21957.1"/>
    <property type="molecule type" value="Genomic_DNA"/>
</dbReference>
<proteinExistence type="predicted"/>
<accession>A0A1D8PBJ8</accession>
<name>A0A1D8PBJ8_9FLAO</name>
<dbReference type="PANTHER" id="PTHR30204:SF69">
    <property type="entry name" value="MERR-FAMILY TRANSCRIPTIONAL REGULATOR"/>
    <property type="match status" value="1"/>
</dbReference>
<evidence type="ECO:0000259" key="5">
    <source>
        <dbReference type="PROSITE" id="PS50937"/>
    </source>
</evidence>
<reference evidence="6 7" key="1">
    <citation type="submission" date="2016-10" db="EMBL/GenBank/DDBJ databases">
        <title>Lutibacter sp. LPB0138, isolated from marine gastropod.</title>
        <authorList>
            <person name="Kim E."/>
            <person name="Yi H."/>
        </authorList>
    </citation>
    <scope>NUCLEOTIDE SEQUENCE [LARGE SCALE GENOMIC DNA]</scope>
    <source>
        <strain evidence="6 7">LPB0138</strain>
    </source>
</reference>
<protein>
    <submittedName>
        <fullName evidence="6">MerR family transcriptional regulator</fullName>
    </submittedName>
</protein>
<evidence type="ECO:0000256" key="3">
    <source>
        <dbReference type="ARBA" id="ARBA00023125"/>
    </source>
</evidence>
<dbReference type="InterPro" id="IPR047057">
    <property type="entry name" value="MerR_fam"/>
</dbReference>
<keyword evidence="3" id="KW-0238">DNA-binding</keyword>
<gene>
    <name evidence="6" type="ORF">LPB138_00210</name>
</gene>
<keyword evidence="7" id="KW-1185">Reference proteome</keyword>
<evidence type="ECO:0000256" key="2">
    <source>
        <dbReference type="ARBA" id="ARBA00023015"/>
    </source>
</evidence>